<evidence type="ECO:0000256" key="13">
    <source>
        <dbReference type="ARBA" id="ARBA00023204"/>
    </source>
</evidence>
<dbReference type="PANTHER" id="PTHR43003:SF13">
    <property type="entry name" value="DNA-3-METHYLADENINE GLYCOSYLASE 2"/>
    <property type="match status" value="1"/>
</dbReference>
<evidence type="ECO:0000256" key="11">
    <source>
        <dbReference type="ARBA" id="ARBA00023159"/>
    </source>
</evidence>
<keyword evidence="9" id="KW-0805">Transcription regulation</keyword>
<dbReference type="InterPro" id="IPR018060">
    <property type="entry name" value="HTH_AraC"/>
</dbReference>
<dbReference type="InterPro" id="IPR010316">
    <property type="entry name" value="AlkA_N"/>
</dbReference>
<dbReference type="RefSeq" id="WP_010742482.1">
    <property type="nucleotide sequence ID" value="NZ_KB946251.1"/>
</dbReference>
<feature type="domain" description="HTH araC/xylS-type" evidence="14">
    <location>
        <begin position="88"/>
        <end position="186"/>
    </location>
</feature>
<keyword evidence="10" id="KW-0238">DNA-binding</keyword>
<dbReference type="GO" id="GO:0032131">
    <property type="term" value="F:alkylated DNA binding"/>
    <property type="evidence" value="ECO:0007669"/>
    <property type="project" value="TreeGrafter"/>
</dbReference>
<dbReference type="Gene3D" id="1.10.1670.10">
    <property type="entry name" value="Helix-hairpin-Helix base-excision DNA repair enzymes (C-terminal)"/>
    <property type="match status" value="1"/>
</dbReference>
<dbReference type="Pfam" id="PF02805">
    <property type="entry name" value="Ada_Zn_binding"/>
    <property type="match status" value="1"/>
</dbReference>
<dbReference type="AlphaFoldDB" id="R2QWI5"/>
<dbReference type="GO" id="GO:0008168">
    <property type="term" value="F:methyltransferase activity"/>
    <property type="evidence" value="ECO:0007669"/>
    <property type="project" value="UniProtKB-KW"/>
</dbReference>
<dbReference type="CDD" id="cd00056">
    <property type="entry name" value="ENDO3c"/>
    <property type="match status" value="1"/>
</dbReference>
<dbReference type="InterPro" id="IPR023170">
    <property type="entry name" value="HhH_base_excis_C"/>
</dbReference>
<gene>
    <name evidence="16" type="ORF">I585_02890</name>
    <name evidence="15" type="ORF">UAI_03705</name>
</gene>
<dbReference type="STRING" id="71451.RV07_GL002712"/>
<comment type="cofactor">
    <cofactor evidence="2">
        <name>Zn(2+)</name>
        <dbReference type="ChEBI" id="CHEBI:29105"/>
    </cofactor>
</comment>
<dbReference type="OrthoDB" id="9802228at2"/>
<dbReference type="SUPFAM" id="SSF57884">
    <property type="entry name" value="Ada DNA repair protein, N-terminal domain (N-Ada 10)"/>
    <property type="match status" value="1"/>
</dbReference>
<dbReference type="Gene3D" id="1.10.10.60">
    <property type="entry name" value="Homeodomain-like"/>
    <property type="match status" value="2"/>
</dbReference>
<evidence type="ECO:0000256" key="4">
    <source>
        <dbReference type="ARBA" id="ARBA00022603"/>
    </source>
</evidence>
<evidence type="ECO:0000313" key="16">
    <source>
        <dbReference type="EMBL" id="EOT67369.1"/>
    </source>
</evidence>
<dbReference type="SMART" id="SM01009">
    <property type="entry name" value="AlkA_N"/>
    <property type="match status" value="1"/>
</dbReference>
<dbReference type="GO" id="GO:0005737">
    <property type="term" value="C:cytoplasm"/>
    <property type="evidence" value="ECO:0007669"/>
    <property type="project" value="TreeGrafter"/>
</dbReference>
<evidence type="ECO:0000256" key="3">
    <source>
        <dbReference type="ARBA" id="ARBA00012000"/>
    </source>
</evidence>
<keyword evidence="13" id="KW-0234">DNA repair</keyword>
<keyword evidence="7" id="KW-0227">DNA damage</keyword>
<keyword evidence="4" id="KW-0489">Methyltransferase</keyword>
<proteinExistence type="predicted"/>
<dbReference type="eggNOG" id="COG0122">
    <property type="taxonomic scope" value="Bacteria"/>
</dbReference>
<dbReference type="SMART" id="SM00478">
    <property type="entry name" value="ENDO3c"/>
    <property type="match status" value="1"/>
</dbReference>
<dbReference type="SUPFAM" id="SSF46689">
    <property type="entry name" value="Homeodomain-like"/>
    <property type="match status" value="2"/>
</dbReference>
<evidence type="ECO:0000256" key="12">
    <source>
        <dbReference type="ARBA" id="ARBA00023163"/>
    </source>
</evidence>
<sequence length="487" mass="55604">MEQISEDYLYRAFMAKDSRFDGRFFVGITSTHIYCRPVCKAKRAKQKNCRFFTTAAEAEVAGFRPCLLCRPELAPEAALMNPNDHLLAKAVNMIEEHCGNISSLKEIAEKLGYSDRHLRRVFNEEYHVSPIQYLQTCRLLLAKNLLTDTNLPVLDVAMTAGFGSLRRFNSLFKKQYNLTPTDLRKRNGTGNKEEGQITLGLGYRPPYRWQEILDFFEMRAIKGIEVIQEGHYLRTVHVKSIQGADYYGWIKVRPDEEKSVLKVTVSESLLPVLSQVLKKVRQLFDLYCDPEIVYETMKNMDNFLIGSRIPGCFDPFEMSVRAILGQQITVQGAGTLAARVVEKYGKPIETPIDGLTHVFPTPADIIDLADTLEEQFGKLGVIRTRTKTILALAEALENNELTLEFPADPEEEMKQLVKISGIGKWTAQYIAMRALNWTDAFLETDVGIKKALAPMNQKEMLDWANQWRPWRSYAIVALWNSLKKKED</sequence>
<evidence type="ECO:0000256" key="1">
    <source>
        <dbReference type="ARBA" id="ARBA00000086"/>
    </source>
</evidence>
<reference evidence="15 17" key="1">
    <citation type="submission" date="2013-02" db="EMBL/GenBank/DDBJ databases">
        <title>The Genome Sequence of Enterococcus malodoratus ATCC_43197.</title>
        <authorList>
            <consortium name="The Broad Institute Genome Sequencing Platform"/>
            <consortium name="The Broad Institute Genome Sequencing Center for Infectious Disease"/>
            <person name="Earl A.M."/>
            <person name="Gilmore M.S."/>
            <person name="Lebreton F."/>
            <person name="Walker B."/>
            <person name="Young S.K."/>
            <person name="Zeng Q."/>
            <person name="Gargeya S."/>
            <person name="Fitzgerald M."/>
            <person name="Haas B."/>
            <person name="Abouelleil A."/>
            <person name="Alvarado L."/>
            <person name="Arachchi H.M."/>
            <person name="Berlin A.M."/>
            <person name="Chapman S.B."/>
            <person name="Dewar J."/>
            <person name="Goldberg J."/>
            <person name="Griggs A."/>
            <person name="Gujja S."/>
            <person name="Hansen M."/>
            <person name="Howarth C."/>
            <person name="Imamovic A."/>
            <person name="Larimer J."/>
            <person name="McCowan C."/>
            <person name="Murphy C."/>
            <person name="Neiman D."/>
            <person name="Pearson M."/>
            <person name="Priest M."/>
            <person name="Roberts A."/>
            <person name="Saif S."/>
            <person name="Shea T."/>
            <person name="Sisk P."/>
            <person name="Sykes S."/>
            <person name="Wortman J."/>
            <person name="Nusbaum C."/>
            <person name="Birren B."/>
        </authorList>
    </citation>
    <scope>NUCLEOTIDE SEQUENCE [LARGE SCALE GENOMIC DNA]</scope>
    <source>
        <strain evidence="15 17">ATCC 43197</strain>
    </source>
</reference>
<dbReference type="Pfam" id="PF12833">
    <property type="entry name" value="HTH_18"/>
    <property type="match status" value="1"/>
</dbReference>
<dbReference type="InterPro" id="IPR003265">
    <property type="entry name" value="HhH-GPD_domain"/>
</dbReference>
<evidence type="ECO:0000313" key="15">
    <source>
        <dbReference type="EMBL" id="EOH72821.1"/>
    </source>
</evidence>
<dbReference type="GO" id="GO:0008270">
    <property type="term" value="F:zinc ion binding"/>
    <property type="evidence" value="ECO:0007669"/>
    <property type="project" value="InterPro"/>
</dbReference>
<dbReference type="InterPro" id="IPR004026">
    <property type="entry name" value="Ada_DNA_repair_Zn-bd"/>
</dbReference>
<dbReference type="InterPro" id="IPR011257">
    <property type="entry name" value="DNA_glycosylase"/>
</dbReference>
<evidence type="ECO:0000256" key="5">
    <source>
        <dbReference type="ARBA" id="ARBA00022679"/>
    </source>
</evidence>
<dbReference type="SUPFAM" id="SSF48150">
    <property type="entry name" value="DNA-glycosylase"/>
    <property type="match status" value="1"/>
</dbReference>
<dbReference type="Pfam" id="PF00730">
    <property type="entry name" value="HhH-GPD"/>
    <property type="match status" value="1"/>
</dbReference>
<evidence type="ECO:0000256" key="8">
    <source>
        <dbReference type="ARBA" id="ARBA00022833"/>
    </source>
</evidence>
<dbReference type="GO" id="GO:0032259">
    <property type="term" value="P:methylation"/>
    <property type="evidence" value="ECO:0007669"/>
    <property type="project" value="UniProtKB-KW"/>
</dbReference>
<dbReference type="GO" id="GO:0006285">
    <property type="term" value="P:base-excision repair, AP site formation"/>
    <property type="evidence" value="ECO:0007669"/>
    <property type="project" value="TreeGrafter"/>
</dbReference>
<dbReference type="PANTHER" id="PTHR43003">
    <property type="entry name" value="DNA-3-METHYLADENINE GLYCOSYLASE"/>
    <property type="match status" value="1"/>
</dbReference>
<dbReference type="SUPFAM" id="SSF55945">
    <property type="entry name" value="TATA-box binding protein-like"/>
    <property type="match status" value="1"/>
</dbReference>
<dbReference type="InterPro" id="IPR009057">
    <property type="entry name" value="Homeodomain-like_sf"/>
</dbReference>
<dbReference type="PROSITE" id="PS01124">
    <property type="entry name" value="HTH_ARAC_FAMILY_2"/>
    <property type="match status" value="1"/>
</dbReference>
<dbReference type="Gene3D" id="1.10.340.30">
    <property type="entry name" value="Hypothetical protein, domain 2"/>
    <property type="match status" value="1"/>
</dbReference>
<dbReference type="GO" id="GO:0006307">
    <property type="term" value="P:DNA alkylation repair"/>
    <property type="evidence" value="ECO:0007669"/>
    <property type="project" value="TreeGrafter"/>
</dbReference>
<evidence type="ECO:0000313" key="18">
    <source>
        <dbReference type="Proteomes" id="UP000014148"/>
    </source>
</evidence>
<dbReference type="Gene3D" id="3.30.310.20">
    <property type="entry name" value="DNA-3-methyladenine glycosylase AlkA, N-terminal domain"/>
    <property type="match status" value="1"/>
</dbReference>
<dbReference type="GO" id="GO:0003700">
    <property type="term" value="F:DNA-binding transcription factor activity"/>
    <property type="evidence" value="ECO:0007669"/>
    <property type="project" value="InterPro"/>
</dbReference>
<keyword evidence="5" id="KW-0808">Transferase</keyword>
<dbReference type="eggNOG" id="COG2169">
    <property type="taxonomic scope" value="Bacteria"/>
</dbReference>
<evidence type="ECO:0000313" key="17">
    <source>
        <dbReference type="Proteomes" id="UP000013783"/>
    </source>
</evidence>
<keyword evidence="18" id="KW-1185">Reference proteome</keyword>
<dbReference type="EC" id="3.2.2.21" evidence="3"/>
<dbReference type="GO" id="GO:0043565">
    <property type="term" value="F:sequence-specific DNA binding"/>
    <property type="evidence" value="ECO:0007669"/>
    <property type="project" value="InterPro"/>
</dbReference>
<dbReference type="InterPro" id="IPR035451">
    <property type="entry name" value="Ada-like_dom_sf"/>
</dbReference>
<dbReference type="InterPro" id="IPR037046">
    <property type="entry name" value="AlkA_N_sf"/>
</dbReference>
<keyword evidence="6" id="KW-0479">Metal-binding</keyword>
<keyword evidence="11" id="KW-0010">Activator</keyword>
<name>R2QWI5_9ENTE</name>
<comment type="caution">
    <text evidence="15">The sequence shown here is derived from an EMBL/GenBank/DDBJ whole genome shotgun (WGS) entry which is preliminary data.</text>
</comment>
<evidence type="ECO:0000256" key="10">
    <source>
        <dbReference type="ARBA" id="ARBA00023125"/>
    </source>
</evidence>
<evidence type="ECO:0000256" key="9">
    <source>
        <dbReference type="ARBA" id="ARBA00023015"/>
    </source>
</evidence>
<dbReference type="GO" id="GO:0008725">
    <property type="term" value="F:DNA-3-methyladenine glycosylase activity"/>
    <property type="evidence" value="ECO:0007669"/>
    <property type="project" value="TreeGrafter"/>
</dbReference>
<dbReference type="GO" id="GO:0032993">
    <property type="term" value="C:protein-DNA complex"/>
    <property type="evidence" value="ECO:0007669"/>
    <property type="project" value="TreeGrafter"/>
</dbReference>
<keyword evidence="12" id="KW-0804">Transcription</keyword>
<dbReference type="GO" id="GO:0043916">
    <property type="term" value="F:DNA-7-methylguanine glycosylase activity"/>
    <property type="evidence" value="ECO:0007669"/>
    <property type="project" value="TreeGrafter"/>
</dbReference>
<dbReference type="Gene3D" id="3.40.10.10">
    <property type="entry name" value="DNA Methylphosphotriester Repair Domain"/>
    <property type="match status" value="1"/>
</dbReference>
<dbReference type="Proteomes" id="UP000014148">
    <property type="component" value="Unassembled WGS sequence"/>
</dbReference>
<evidence type="ECO:0000256" key="2">
    <source>
        <dbReference type="ARBA" id="ARBA00001947"/>
    </source>
</evidence>
<organism evidence="15 17">
    <name type="scientific">Enterococcus malodoratus ATCC 43197</name>
    <dbReference type="NCBI Taxonomy" id="1158601"/>
    <lineage>
        <taxon>Bacteria</taxon>
        <taxon>Bacillati</taxon>
        <taxon>Bacillota</taxon>
        <taxon>Bacilli</taxon>
        <taxon>Lactobacillales</taxon>
        <taxon>Enterococcaceae</taxon>
        <taxon>Enterococcus</taxon>
    </lineage>
</organism>
<dbReference type="PROSITE" id="PS00041">
    <property type="entry name" value="HTH_ARAC_FAMILY_1"/>
    <property type="match status" value="1"/>
</dbReference>
<comment type="catalytic activity">
    <reaction evidence="1">
        <text>Hydrolysis of alkylated DNA, releasing 3-methyladenine, 3-methylguanine, 7-methylguanine and 7-methyladenine.</text>
        <dbReference type="EC" id="3.2.2.21"/>
    </reaction>
</comment>
<evidence type="ECO:0000256" key="6">
    <source>
        <dbReference type="ARBA" id="ARBA00022723"/>
    </source>
</evidence>
<dbReference type="Pfam" id="PF06029">
    <property type="entry name" value="AlkA_N"/>
    <property type="match status" value="1"/>
</dbReference>
<evidence type="ECO:0000259" key="14">
    <source>
        <dbReference type="PROSITE" id="PS01124"/>
    </source>
</evidence>
<dbReference type="EMBL" id="AJAK01000028">
    <property type="protein sequence ID" value="EOH72821.1"/>
    <property type="molecule type" value="Genomic_DNA"/>
</dbReference>
<keyword evidence="8" id="KW-0862">Zinc</keyword>
<evidence type="ECO:0000256" key="7">
    <source>
        <dbReference type="ARBA" id="ARBA00022763"/>
    </source>
</evidence>
<dbReference type="InterPro" id="IPR051912">
    <property type="entry name" value="Alkylbase_DNA_Glycosylase/TA"/>
</dbReference>
<dbReference type="InterPro" id="IPR018062">
    <property type="entry name" value="HTH_AraC-typ_CS"/>
</dbReference>
<reference evidence="16 18" key="2">
    <citation type="submission" date="2013-03" db="EMBL/GenBank/DDBJ databases">
        <title>The Genome Sequence of Enterococcus malodoratus ATCC_43197 (PacBio/Illumina hybrid assembly).</title>
        <authorList>
            <consortium name="The Broad Institute Genomics Platform"/>
            <consortium name="The Broad Institute Genome Sequencing Center for Infectious Disease"/>
            <person name="Earl A."/>
            <person name="Russ C."/>
            <person name="Gilmore M."/>
            <person name="Surin D."/>
            <person name="Walker B."/>
            <person name="Young S."/>
            <person name="Zeng Q."/>
            <person name="Gargeya S."/>
            <person name="Fitzgerald M."/>
            <person name="Haas B."/>
            <person name="Abouelleil A."/>
            <person name="Allen A.W."/>
            <person name="Alvarado L."/>
            <person name="Arachchi H.M."/>
            <person name="Berlin A.M."/>
            <person name="Chapman S.B."/>
            <person name="Gainer-Dewar J."/>
            <person name="Goldberg J."/>
            <person name="Griggs A."/>
            <person name="Gujja S."/>
            <person name="Hansen M."/>
            <person name="Howarth C."/>
            <person name="Imamovic A."/>
            <person name="Ireland A."/>
            <person name="Larimer J."/>
            <person name="McCowan C."/>
            <person name="Murphy C."/>
            <person name="Pearson M."/>
            <person name="Poon T.W."/>
            <person name="Priest M."/>
            <person name="Roberts A."/>
            <person name="Saif S."/>
            <person name="Shea T."/>
            <person name="Sisk P."/>
            <person name="Sykes S."/>
            <person name="Wortman J."/>
            <person name="Nusbaum C."/>
            <person name="Birren B."/>
        </authorList>
    </citation>
    <scope>NUCLEOTIDE SEQUENCE [LARGE SCALE GENOMIC DNA]</scope>
    <source>
        <strain evidence="16 18">ATCC 43197</strain>
    </source>
</reference>
<protein>
    <recommendedName>
        <fullName evidence="3">DNA-3-methyladenine glycosylase II</fullName>
        <ecNumber evidence="3">3.2.2.21</ecNumber>
    </recommendedName>
</protein>
<dbReference type="SMART" id="SM00342">
    <property type="entry name" value="HTH_ARAC"/>
    <property type="match status" value="1"/>
</dbReference>
<dbReference type="EMBL" id="ASWA01000003">
    <property type="protein sequence ID" value="EOT67369.1"/>
    <property type="molecule type" value="Genomic_DNA"/>
</dbReference>
<dbReference type="PATRIC" id="fig|1158601.3.peg.3676"/>
<dbReference type="Proteomes" id="UP000013783">
    <property type="component" value="Unassembled WGS sequence"/>
</dbReference>
<accession>R2QWI5</accession>